<reference evidence="2" key="1">
    <citation type="journal article" date="2023" name="G3 (Bethesda)">
        <title>A reference genome for the long-term kleptoplast-retaining sea slug Elysia crispata morphotype clarki.</title>
        <authorList>
            <person name="Eastman K.E."/>
            <person name="Pendleton A.L."/>
            <person name="Shaikh M.A."/>
            <person name="Suttiyut T."/>
            <person name="Ogas R."/>
            <person name="Tomko P."/>
            <person name="Gavelis G."/>
            <person name="Widhalm J.R."/>
            <person name="Wisecaver J.H."/>
        </authorList>
    </citation>
    <scope>NUCLEOTIDE SEQUENCE</scope>
    <source>
        <strain evidence="2">ECLA1</strain>
    </source>
</reference>
<keyword evidence="3" id="KW-1185">Reference proteome</keyword>
<organism evidence="2 3">
    <name type="scientific">Elysia crispata</name>
    <name type="common">lettuce slug</name>
    <dbReference type="NCBI Taxonomy" id="231223"/>
    <lineage>
        <taxon>Eukaryota</taxon>
        <taxon>Metazoa</taxon>
        <taxon>Spiralia</taxon>
        <taxon>Lophotrochozoa</taxon>
        <taxon>Mollusca</taxon>
        <taxon>Gastropoda</taxon>
        <taxon>Heterobranchia</taxon>
        <taxon>Euthyneura</taxon>
        <taxon>Panpulmonata</taxon>
        <taxon>Sacoglossa</taxon>
        <taxon>Placobranchoidea</taxon>
        <taxon>Plakobranchidae</taxon>
        <taxon>Elysia</taxon>
    </lineage>
</organism>
<dbReference type="EMBL" id="JAWDGP010004412">
    <property type="protein sequence ID" value="KAK3764733.1"/>
    <property type="molecule type" value="Genomic_DNA"/>
</dbReference>
<sequence>MRALTASTDDQFFLSSTPDHDTVSQLAQHPDHDTVSQLAQHPDHDTVSQLAQHPDHYFRWPHWSTALDVSTWSGPKCCGLKIDFTTEDNDH</sequence>
<feature type="region of interest" description="Disordered" evidence="1">
    <location>
        <begin position="1"/>
        <end position="38"/>
    </location>
</feature>
<name>A0AAE0Z8H1_9GAST</name>
<evidence type="ECO:0000313" key="3">
    <source>
        <dbReference type="Proteomes" id="UP001283361"/>
    </source>
</evidence>
<protein>
    <submittedName>
        <fullName evidence="2">Uncharacterized protein</fullName>
    </submittedName>
</protein>
<evidence type="ECO:0000313" key="2">
    <source>
        <dbReference type="EMBL" id="KAK3764733.1"/>
    </source>
</evidence>
<gene>
    <name evidence="2" type="ORF">RRG08_042043</name>
</gene>
<dbReference type="Proteomes" id="UP001283361">
    <property type="component" value="Unassembled WGS sequence"/>
</dbReference>
<comment type="caution">
    <text evidence="2">The sequence shown here is derived from an EMBL/GenBank/DDBJ whole genome shotgun (WGS) entry which is preliminary data.</text>
</comment>
<proteinExistence type="predicted"/>
<accession>A0AAE0Z8H1</accession>
<feature type="compositionally biased region" description="Polar residues" evidence="1">
    <location>
        <begin position="1"/>
        <end position="27"/>
    </location>
</feature>
<evidence type="ECO:0000256" key="1">
    <source>
        <dbReference type="SAM" id="MobiDB-lite"/>
    </source>
</evidence>
<dbReference type="AlphaFoldDB" id="A0AAE0Z8H1"/>